<dbReference type="AlphaFoldDB" id="A0A6A6UEG1"/>
<accession>A0A6A6UEG1</accession>
<dbReference type="Proteomes" id="UP000799302">
    <property type="component" value="Unassembled WGS sequence"/>
</dbReference>
<evidence type="ECO:0000256" key="1">
    <source>
        <dbReference type="SAM" id="MobiDB-lite"/>
    </source>
</evidence>
<feature type="region of interest" description="Disordered" evidence="1">
    <location>
        <begin position="107"/>
        <end position="132"/>
    </location>
</feature>
<keyword evidence="3" id="KW-1185">Reference proteome</keyword>
<reference evidence="2" key="1">
    <citation type="journal article" date="2020" name="Stud. Mycol.">
        <title>101 Dothideomycetes genomes: a test case for predicting lifestyles and emergence of pathogens.</title>
        <authorList>
            <person name="Haridas S."/>
            <person name="Albert R."/>
            <person name="Binder M."/>
            <person name="Bloem J."/>
            <person name="Labutti K."/>
            <person name="Salamov A."/>
            <person name="Andreopoulos B."/>
            <person name="Baker S."/>
            <person name="Barry K."/>
            <person name="Bills G."/>
            <person name="Bluhm B."/>
            <person name="Cannon C."/>
            <person name="Castanera R."/>
            <person name="Culley D."/>
            <person name="Daum C."/>
            <person name="Ezra D."/>
            <person name="Gonzalez J."/>
            <person name="Henrissat B."/>
            <person name="Kuo A."/>
            <person name="Liang C."/>
            <person name="Lipzen A."/>
            <person name="Lutzoni F."/>
            <person name="Magnuson J."/>
            <person name="Mondo S."/>
            <person name="Nolan M."/>
            <person name="Ohm R."/>
            <person name="Pangilinan J."/>
            <person name="Park H.-J."/>
            <person name="Ramirez L."/>
            <person name="Alfaro M."/>
            <person name="Sun H."/>
            <person name="Tritt A."/>
            <person name="Yoshinaga Y."/>
            <person name="Zwiers L.-H."/>
            <person name="Turgeon B."/>
            <person name="Goodwin S."/>
            <person name="Spatafora J."/>
            <person name="Crous P."/>
            <person name="Grigoriev I."/>
        </authorList>
    </citation>
    <scope>NUCLEOTIDE SEQUENCE</scope>
    <source>
        <strain evidence="2">CBS 115976</strain>
    </source>
</reference>
<protein>
    <submittedName>
        <fullName evidence="2">Uncharacterized protein</fullName>
    </submittedName>
</protein>
<proteinExistence type="predicted"/>
<feature type="compositionally biased region" description="Polar residues" evidence="1">
    <location>
        <begin position="114"/>
        <end position="127"/>
    </location>
</feature>
<sequence>MSSAQRVTGDGTPVLQNKSRVAALAKGFAVTVDKLSKSEDNDVTEQIERITMPPRLFELAINAQPRPVVHELRSTKGVYLIRLMRLKWCRKGTNIWHWPLVRHARPQPVRTAGSPKSCQQQRATNGLNMHPSRLPTPFLLPGSLSPSPRDPSCRFHGKKRLGGKRQPAAVALLGHDRLLCILAWTKMHEGQPLTLSSKPFIGQLFQLFLGRVLQQALRPP</sequence>
<evidence type="ECO:0000313" key="2">
    <source>
        <dbReference type="EMBL" id="KAF2670190.1"/>
    </source>
</evidence>
<organism evidence="2 3">
    <name type="scientific">Microthyrium microscopicum</name>
    <dbReference type="NCBI Taxonomy" id="703497"/>
    <lineage>
        <taxon>Eukaryota</taxon>
        <taxon>Fungi</taxon>
        <taxon>Dikarya</taxon>
        <taxon>Ascomycota</taxon>
        <taxon>Pezizomycotina</taxon>
        <taxon>Dothideomycetes</taxon>
        <taxon>Dothideomycetes incertae sedis</taxon>
        <taxon>Microthyriales</taxon>
        <taxon>Microthyriaceae</taxon>
        <taxon>Microthyrium</taxon>
    </lineage>
</organism>
<gene>
    <name evidence="2" type="ORF">BT63DRAFT_469782</name>
</gene>
<evidence type="ECO:0000313" key="3">
    <source>
        <dbReference type="Proteomes" id="UP000799302"/>
    </source>
</evidence>
<name>A0A6A6UEG1_9PEZI</name>
<dbReference type="EMBL" id="MU004234">
    <property type="protein sequence ID" value="KAF2670190.1"/>
    <property type="molecule type" value="Genomic_DNA"/>
</dbReference>